<dbReference type="SUPFAM" id="SSF54236">
    <property type="entry name" value="Ubiquitin-like"/>
    <property type="match status" value="2"/>
</dbReference>
<feature type="compositionally biased region" description="Polar residues" evidence="3">
    <location>
        <begin position="1501"/>
        <end position="1514"/>
    </location>
</feature>
<evidence type="ECO:0000259" key="6">
    <source>
        <dbReference type="PROSITE" id="PS51126"/>
    </source>
</evidence>
<dbReference type="PANTHER" id="PTHR10398">
    <property type="entry name" value="AFADIN"/>
    <property type="match status" value="1"/>
</dbReference>
<evidence type="ECO:0000256" key="3">
    <source>
        <dbReference type="SAM" id="MobiDB-lite"/>
    </source>
</evidence>
<name>A0A085NND6_9BILA</name>
<protein>
    <recommendedName>
        <fullName evidence="10">Afadin</fullName>
    </recommendedName>
</protein>
<feature type="region of interest" description="Disordered" evidence="3">
    <location>
        <begin position="1500"/>
        <end position="1543"/>
    </location>
</feature>
<dbReference type="InterPro" id="IPR028842">
    <property type="entry name" value="Afadin"/>
</dbReference>
<dbReference type="PROSITE" id="PS50106">
    <property type="entry name" value="PDZ"/>
    <property type="match status" value="1"/>
</dbReference>
<dbReference type="Gene3D" id="2.60.200.20">
    <property type="match status" value="1"/>
</dbReference>
<evidence type="ECO:0000313" key="9">
    <source>
        <dbReference type="Proteomes" id="UP000030764"/>
    </source>
</evidence>
<dbReference type="GO" id="GO:0007165">
    <property type="term" value="P:signal transduction"/>
    <property type="evidence" value="ECO:0007669"/>
    <property type="project" value="InterPro"/>
</dbReference>
<evidence type="ECO:0000256" key="1">
    <source>
        <dbReference type="ARBA" id="ARBA00022889"/>
    </source>
</evidence>
<dbReference type="GO" id="GO:0032880">
    <property type="term" value="P:regulation of protein localization"/>
    <property type="evidence" value="ECO:0007669"/>
    <property type="project" value="TreeGrafter"/>
</dbReference>
<dbReference type="GO" id="GO:0050839">
    <property type="term" value="F:cell adhesion molecule binding"/>
    <property type="evidence" value="ECO:0007669"/>
    <property type="project" value="TreeGrafter"/>
</dbReference>
<sequence>MDADEVKENAAIRVQLTKLIEDWNANRLDLFALSEPNELATLFSSAVGSLKIYRRPKRYERHREELEFHGVMRFYFQESGQRMATKCIRVSSTATTRAVIEALIEKFHADLRLLSTPNYSLWEVHENGDKRKLLPDEKPLLVQLNWHKDDREGRFLLQGERDLAGAVDHLLQLPVRYIVLMMRRLSMYSFHFFKIDGDNNVAMKRKLSKREKRELKKLEKQKQLAQAREAEDVTDLLYLEVPNTNFTRTISNPEVVMKKRRERKLEQKLKELGEGGSLKIYGEELSETKPYVTLLLAVRDRADKVIRETLEKYGLGRHSANKFCLVEVRTLPDGQIEERVLDKDDCPLLILAREGSNGDPTFHVRLQGTRTLPTAAKGHAPSEHELQAVETLPYLLEINPDGSEPAGASRVFVIRPNVTEIGCDRNFNNPDAQALCLYGPFVLPRHCVIALMDGVATLTPCEVGAEISVDGRPISETAILRDGCLVCIGRTHLFRFHEKGGEKMSSVQPDLLMKPTSVGLSPTTSHPSVAHEQTLSSHRTVGDSIPAVFEFNDSGNTCLKSLFMHIYLIGVIVAVEDLLNAVICNVDPTKLGFKLASAYTLYMCSRYCVNHEQSSTMCKLLTKAAEMMLTTIQDNRYNASILAYWMSNAAETLNFIKLDANVSPKTSPEPQESIADAVQKAFDHLAACLKRDLHAAMPPMLDPQASDAVAVEPCRHILNCVMNLLRLSRVNAALTIQLFSQLFHYINMYLFNWLVSREGATYCRQSWGKRLKARLSHLLNWAEQQGLELAAECRLERVLQAVHLLEATKTLNHVDAIGAHLTKLNSIQVAHLLECYTVESNEELIDRQFIELLIQIAERQVDQVLRNDFQPLQLEEEIDLLLPFLIPDDGYSSEMMRGVPAALQEYADGLFQQGVGKLVMQSTSSGSWSVHFVNNSAATGGSDSDTVWWDAMSRREMSRRCNPDTMTKMGAVRTPLILVQPCEATKRSTEASRPPLVYVSFEKDNNGIGLSIVHAQGSDEQMPGIYVKKVVPGSAAAKDGRLQAGDQLVAVNGQNLVGVTQEYAAKLMSQSGPVVNFEVAKGAALYNGLAQWIYQFSPEAGRSGASKGLSPAQGGRVGYGMPYAESPAASPMRFKKSAGVRSPSTSPSHLTSRSSVGLQQQPPARAAGTSTHRYSTSDIYHNVQNNRHVVQTVKQPPPAFYNRMYPAGSGGRSGRSMSASSLLHDAYMDGSHPLMRRDGGDPSVSPAAATTTSGDAYLRHREAEMPYTASRMPVHMGRAMTPPAIQVVDIHHQRSPSLMTPNRSPAGGIEPYGHEASQQYSRRPLPPESPHGYGGYGQSKLGNGGVVSGSPSQVMGSRTRAQVAVNDSLRPPEAAGMTRRHGGGMNATQTLPDKLPTGAASVTHYIDDLSSRRSPYFADSLRSTQATSGNDNVGPTDACLAGLDASDLGREEFSEQIETEMEKLMLDELYRLQLKPSLTPAEQRRYRAVRYELEFRRRMRSNSSGEHPVNQTHPTAAEQHETFASRPTASPGVTREGDYSVRQQQRDRYFEEAERQYQMMAAREWHSRQKQGMTHPETRLAVQEKSNVVTQAENGVASSVSEVTTNVDSQARSMHNGARAQAEEPPAAPVYERGQKVVASDEAAVQPPKAQVQFDSAPPAVYLVDQLSNNERFMDLVTSTSETNPVSGELENIIDATKLESPSPSSILIHHHKSEAKYVYQNADETPRTQVIGGQEVYKDPRQERLKQLKPVCQQVEGEKLSFRDKMRLFAKEFNEPSPKPPGVKSSSAQREIEMNLNVSR</sequence>
<dbReference type="GO" id="GO:0007155">
    <property type="term" value="P:cell adhesion"/>
    <property type="evidence" value="ECO:0007669"/>
    <property type="project" value="UniProtKB-KW"/>
</dbReference>
<evidence type="ECO:0000313" key="8">
    <source>
        <dbReference type="EMBL" id="KFD70982.1"/>
    </source>
</evidence>
<dbReference type="PROSITE" id="PS50200">
    <property type="entry name" value="RA"/>
    <property type="match status" value="2"/>
</dbReference>
<dbReference type="InterPro" id="IPR000159">
    <property type="entry name" value="RA_dom"/>
</dbReference>
<feature type="region of interest" description="Disordered" evidence="3">
    <location>
        <begin position="1134"/>
        <end position="1172"/>
    </location>
</feature>
<dbReference type="Pfam" id="PF00498">
    <property type="entry name" value="FHA"/>
    <property type="match status" value="1"/>
</dbReference>
<proteinExistence type="predicted"/>
<keyword evidence="9" id="KW-1185">Reference proteome</keyword>
<evidence type="ECO:0000259" key="4">
    <source>
        <dbReference type="PROSITE" id="PS50106"/>
    </source>
</evidence>
<dbReference type="Gene3D" id="3.10.20.90">
    <property type="entry name" value="Phosphatidylinositol 3-kinase Catalytic Subunit, Chain A, domain 1"/>
    <property type="match status" value="2"/>
</dbReference>
<feature type="compositionally biased region" description="Low complexity" evidence="3">
    <location>
        <begin position="1141"/>
        <end position="1155"/>
    </location>
</feature>
<dbReference type="EMBL" id="KL367484">
    <property type="protein sequence ID" value="KFD70982.1"/>
    <property type="molecule type" value="Genomic_DNA"/>
</dbReference>
<accession>A0A085NND6</accession>
<organism evidence="8">
    <name type="scientific">Trichuris suis</name>
    <name type="common">pig whipworm</name>
    <dbReference type="NCBI Taxonomy" id="68888"/>
    <lineage>
        <taxon>Eukaryota</taxon>
        <taxon>Metazoa</taxon>
        <taxon>Ecdysozoa</taxon>
        <taxon>Nematoda</taxon>
        <taxon>Enoplea</taxon>
        <taxon>Dorylaimia</taxon>
        <taxon>Trichinellida</taxon>
        <taxon>Trichuridae</taxon>
        <taxon>Trichuris</taxon>
    </lineage>
</organism>
<feature type="coiled-coil region" evidence="2">
    <location>
        <begin position="201"/>
        <end position="228"/>
    </location>
</feature>
<dbReference type="InterPro" id="IPR036034">
    <property type="entry name" value="PDZ_sf"/>
</dbReference>
<dbReference type="SUPFAM" id="SSF49879">
    <property type="entry name" value="SMAD/FHA domain"/>
    <property type="match status" value="1"/>
</dbReference>
<dbReference type="SMART" id="SM00228">
    <property type="entry name" value="PDZ"/>
    <property type="match status" value="1"/>
</dbReference>
<dbReference type="InterPro" id="IPR002710">
    <property type="entry name" value="Dilute_dom"/>
</dbReference>
<dbReference type="EMBL" id="KL363193">
    <property type="protein sequence ID" value="KFD56454.1"/>
    <property type="molecule type" value="Genomic_DNA"/>
</dbReference>
<dbReference type="GO" id="GO:0005912">
    <property type="term" value="C:adherens junction"/>
    <property type="evidence" value="ECO:0007669"/>
    <property type="project" value="TreeGrafter"/>
</dbReference>
<dbReference type="Pfam" id="PF01843">
    <property type="entry name" value="DIL"/>
    <property type="match status" value="1"/>
</dbReference>
<dbReference type="SUPFAM" id="SSF50156">
    <property type="entry name" value="PDZ domain-like"/>
    <property type="match status" value="1"/>
</dbReference>
<dbReference type="InterPro" id="IPR001478">
    <property type="entry name" value="PDZ"/>
</dbReference>
<dbReference type="Proteomes" id="UP000030758">
    <property type="component" value="Unassembled WGS sequence"/>
</dbReference>
<dbReference type="PROSITE" id="PS51126">
    <property type="entry name" value="DILUTE"/>
    <property type="match status" value="1"/>
</dbReference>
<keyword evidence="2" id="KW-0175">Coiled coil</keyword>
<reference evidence="8 9" key="1">
    <citation type="journal article" date="2014" name="Nat. Genet.">
        <title>Genome and transcriptome of the porcine whipworm Trichuris suis.</title>
        <authorList>
            <person name="Jex A.R."/>
            <person name="Nejsum P."/>
            <person name="Schwarz E.M."/>
            <person name="Hu L."/>
            <person name="Young N.D."/>
            <person name="Hall R.S."/>
            <person name="Korhonen P.K."/>
            <person name="Liao S."/>
            <person name="Thamsborg S."/>
            <person name="Xia J."/>
            <person name="Xu P."/>
            <person name="Wang S."/>
            <person name="Scheerlinck J.P."/>
            <person name="Hofmann A."/>
            <person name="Sternberg P.W."/>
            <person name="Wang J."/>
            <person name="Gasser R.B."/>
        </authorList>
    </citation>
    <scope>NUCLEOTIDE SEQUENCE [LARGE SCALE GENOMIC DNA]</scope>
    <source>
        <strain evidence="8">DCEP-RM93F</strain>
        <strain evidence="7">DCEP-RM93M</strain>
    </source>
</reference>
<dbReference type="Pfam" id="PF00788">
    <property type="entry name" value="RA"/>
    <property type="match status" value="2"/>
</dbReference>
<dbReference type="CDD" id="cd22711">
    <property type="entry name" value="FHA_AFDN"/>
    <property type="match status" value="1"/>
</dbReference>
<dbReference type="InterPro" id="IPR008984">
    <property type="entry name" value="SMAD_FHA_dom_sf"/>
</dbReference>
<feature type="compositionally biased region" description="Polar residues" evidence="3">
    <location>
        <begin position="1156"/>
        <end position="1172"/>
    </location>
</feature>
<feature type="domain" description="PDZ" evidence="4">
    <location>
        <begin position="998"/>
        <end position="1083"/>
    </location>
</feature>
<evidence type="ECO:0000313" key="7">
    <source>
        <dbReference type="EMBL" id="KFD56454.1"/>
    </source>
</evidence>
<dbReference type="SMART" id="SM01132">
    <property type="entry name" value="DIL"/>
    <property type="match status" value="1"/>
</dbReference>
<gene>
    <name evidence="7" type="ORF">M513_02558</name>
    <name evidence="8" type="ORF">M514_02558</name>
</gene>
<dbReference type="Pfam" id="PF00595">
    <property type="entry name" value="PDZ"/>
    <property type="match status" value="1"/>
</dbReference>
<feature type="domain" description="Dilute" evidence="6">
    <location>
        <begin position="626"/>
        <end position="859"/>
    </location>
</feature>
<feature type="region of interest" description="Disordered" evidence="3">
    <location>
        <begin position="1773"/>
        <end position="1801"/>
    </location>
</feature>
<keyword evidence="1" id="KW-0130">Cell adhesion</keyword>
<evidence type="ECO:0008006" key="10">
    <source>
        <dbReference type="Google" id="ProtNLM"/>
    </source>
</evidence>
<dbReference type="SMART" id="SM00314">
    <property type="entry name" value="RA"/>
    <property type="match status" value="2"/>
</dbReference>
<dbReference type="InterPro" id="IPR000253">
    <property type="entry name" value="FHA_dom"/>
</dbReference>
<feature type="domain" description="Ras-associating" evidence="5">
    <location>
        <begin position="274"/>
        <end position="369"/>
    </location>
</feature>
<dbReference type="CDD" id="cd01782">
    <property type="entry name" value="RA1_Afadin"/>
    <property type="match status" value="1"/>
</dbReference>
<feature type="region of interest" description="Disordered" evidence="3">
    <location>
        <begin position="1297"/>
        <end position="1337"/>
    </location>
</feature>
<feature type="domain" description="Ras-associating" evidence="5">
    <location>
        <begin position="68"/>
        <end position="162"/>
    </location>
</feature>
<dbReference type="Proteomes" id="UP000030764">
    <property type="component" value="Unassembled WGS sequence"/>
</dbReference>
<feature type="region of interest" description="Disordered" evidence="3">
    <location>
        <begin position="1372"/>
        <end position="1396"/>
    </location>
</feature>
<dbReference type="PANTHER" id="PTHR10398:SF2">
    <property type="entry name" value="AFADIN"/>
    <property type="match status" value="1"/>
</dbReference>
<dbReference type="Gene3D" id="2.30.42.10">
    <property type="match status" value="1"/>
</dbReference>
<evidence type="ECO:0000256" key="2">
    <source>
        <dbReference type="SAM" id="Coils"/>
    </source>
</evidence>
<dbReference type="InterPro" id="IPR029071">
    <property type="entry name" value="Ubiquitin-like_domsf"/>
</dbReference>
<evidence type="ECO:0000259" key="5">
    <source>
        <dbReference type="PROSITE" id="PS50200"/>
    </source>
</evidence>